<comment type="subcellular location">
    <subcellularLocation>
        <location evidence="2">Nucleus</location>
    </subcellularLocation>
</comment>
<evidence type="ECO:0000259" key="12">
    <source>
        <dbReference type="PROSITE" id="PS50957"/>
    </source>
</evidence>
<dbReference type="PANTHER" id="PTHR14159:SF0">
    <property type="entry name" value="ATAXIN-3-RELATED"/>
    <property type="match status" value="1"/>
</dbReference>
<dbReference type="PROSITE" id="PS50957">
    <property type="entry name" value="JOSEPHIN"/>
    <property type="match status" value="1"/>
</dbReference>
<dbReference type="Pfam" id="PF02099">
    <property type="entry name" value="Josephin"/>
    <property type="match status" value="1"/>
</dbReference>
<dbReference type="InterPro" id="IPR033865">
    <property type="entry name" value="Ataxin-3"/>
</dbReference>
<keyword evidence="15" id="KW-1185">Reference proteome</keyword>
<evidence type="ECO:0000256" key="7">
    <source>
        <dbReference type="ARBA" id="ARBA00022807"/>
    </source>
</evidence>
<dbReference type="SMART" id="SM01246">
    <property type="entry name" value="Josephin"/>
    <property type="match status" value="1"/>
</dbReference>
<dbReference type="PANTHER" id="PTHR14159">
    <property type="entry name" value="ATAXIN-3-RELATED"/>
    <property type="match status" value="1"/>
</dbReference>
<dbReference type="InterPro" id="IPR006155">
    <property type="entry name" value="Josephin"/>
</dbReference>
<evidence type="ECO:0000313" key="15">
    <source>
        <dbReference type="Proteomes" id="UP001152797"/>
    </source>
</evidence>
<organism evidence="13">
    <name type="scientific">Cladocopium goreaui</name>
    <dbReference type="NCBI Taxonomy" id="2562237"/>
    <lineage>
        <taxon>Eukaryota</taxon>
        <taxon>Sar</taxon>
        <taxon>Alveolata</taxon>
        <taxon>Dinophyceae</taxon>
        <taxon>Suessiales</taxon>
        <taxon>Symbiodiniaceae</taxon>
        <taxon>Cladocopium</taxon>
    </lineage>
</organism>
<dbReference type="AlphaFoldDB" id="A0A9P1D0A6"/>
<evidence type="ECO:0000313" key="13">
    <source>
        <dbReference type="EMBL" id="CAI4000675.1"/>
    </source>
</evidence>
<keyword evidence="8" id="KW-0805">Transcription regulation</keyword>
<gene>
    <name evidence="13" type="ORF">C1SCF055_LOCUS26780</name>
</gene>
<evidence type="ECO:0000256" key="2">
    <source>
        <dbReference type="ARBA" id="ARBA00004123"/>
    </source>
</evidence>
<evidence type="ECO:0000256" key="3">
    <source>
        <dbReference type="ARBA" id="ARBA00012759"/>
    </source>
</evidence>
<keyword evidence="5" id="KW-0833">Ubl conjugation pathway</keyword>
<dbReference type="EMBL" id="CAMXCT020002822">
    <property type="protein sequence ID" value="CAL1154050.1"/>
    <property type="molecule type" value="Genomic_DNA"/>
</dbReference>
<evidence type="ECO:0000256" key="8">
    <source>
        <dbReference type="ARBA" id="ARBA00023015"/>
    </source>
</evidence>
<accession>A0A9P1D0A6</accession>
<dbReference type="EMBL" id="CAMXCT010002822">
    <property type="protein sequence ID" value="CAI4000675.1"/>
    <property type="molecule type" value="Genomic_DNA"/>
</dbReference>
<reference evidence="14 15" key="2">
    <citation type="submission" date="2024-05" db="EMBL/GenBank/DDBJ databases">
        <authorList>
            <person name="Chen Y."/>
            <person name="Shah S."/>
            <person name="Dougan E. K."/>
            <person name="Thang M."/>
            <person name="Chan C."/>
        </authorList>
    </citation>
    <scope>NUCLEOTIDE SEQUENCE [LARGE SCALE GENOMIC DNA]</scope>
</reference>
<keyword evidence="10" id="KW-0539">Nucleus</keyword>
<feature type="non-terminal residue" evidence="13">
    <location>
        <position position="1"/>
    </location>
</feature>
<dbReference type="Proteomes" id="UP001152797">
    <property type="component" value="Unassembled WGS sequence"/>
</dbReference>
<keyword evidence="7" id="KW-0788">Thiol protease</keyword>
<dbReference type="Gene3D" id="3.90.70.40">
    <property type="match status" value="1"/>
</dbReference>
<evidence type="ECO:0000313" key="14">
    <source>
        <dbReference type="EMBL" id="CAL4787987.1"/>
    </source>
</evidence>
<name>A0A9P1D0A6_9DINO</name>
<feature type="non-terminal residue" evidence="13">
    <location>
        <position position="146"/>
    </location>
</feature>
<keyword evidence="6 14" id="KW-0378">Hydrolase</keyword>
<feature type="domain" description="Josephin" evidence="12">
    <location>
        <begin position="23"/>
        <end position="146"/>
    </location>
</feature>
<dbReference type="GO" id="GO:0004843">
    <property type="term" value="F:cysteine-type deubiquitinase activity"/>
    <property type="evidence" value="ECO:0007669"/>
    <property type="project" value="UniProtKB-EC"/>
</dbReference>
<reference evidence="13" key="1">
    <citation type="submission" date="2022-10" db="EMBL/GenBank/DDBJ databases">
        <authorList>
            <person name="Chen Y."/>
            <person name="Dougan E. K."/>
            <person name="Chan C."/>
            <person name="Rhodes N."/>
            <person name="Thang M."/>
        </authorList>
    </citation>
    <scope>NUCLEOTIDE SEQUENCE</scope>
</reference>
<dbReference type="EC" id="3.4.19.12" evidence="3"/>
<evidence type="ECO:0000256" key="5">
    <source>
        <dbReference type="ARBA" id="ARBA00022786"/>
    </source>
</evidence>
<protein>
    <recommendedName>
        <fullName evidence="3">ubiquitinyl hydrolase 1</fullName>
        <ecNumber evidence="3">3.4.19.12</ecNumber>
    </recommendedName>
</protein>
<dbReference type="GO" id="GO:0006508">
    <property type="term" value="P:proteolysis"/>
    <property type="evidence" value="ECO:0007669"/>
    <property type="project" value="UniProtKB-KW"/>
</dbReference>
<evidence type="ECO:0000256" key="10">
    <source>
        <dbReference type="ARBA" id="ARBA00023242"/>
    </source>
</evidence>
<evidence type="ECO:0000256" key="11">
    <source>
        <dbReference type="PROSITE-ProRule" id="PRU00331"/>
    </source>
</evidence>
<keyword evidence="4" id="KW-0645">Protease</keyword>
<sequence length="146" mass="16194">GNQCETPLARVLVTWRSNQGPFQMYIYHERQLGGLCGVHCLNNLLQGPHFGPGDLAEIGVHLDQQERALVRQATGEVGTGAEEYNVDSSADGGNFSIQVLSVALKRFELELVSSRHPNMKVAMKDPSEATEAFLCQSRDHWFAIRK</sequence>
<dbReference type="GO" id="GO:0005634">
    <property type="term" value="C:nucleus"/>
    <property type="evidence" value="ECO:0007669"/>
    <property type="project" value="UniProtKB-SubCell"/>
</dbReference>
<comment type="caution">
    <text evidence="11">Lacks conserved residue(s) required for the propagation of feature annotation.</text>
</comment>
<proteinExistence type="predicted"/>
<evidence type="ECO:0000256" key="4">
    <source>
        <dbReference type="ARBA" id="ARBA00022670"/>
    </source>
</evidence>
<dbReference type="OrthoDB" id="422390at2759"/>
<dbReference type="EMBL" id="CAMXCT030002822">
    <property type="protein sequence ID" value="CAL4787987.1"/>
    <property type="molecule type" value="Genomic_DNA"/>
</dbReference>
<evidence type="ECO:0000256" key="9">
    <source>
        <dbReference type="ARBA" id="ARBA00023163"/>
    </source>
</evidence>
<evidence type="ECO:0000256" key="6">
    <source>
        <dbReference type="ARBA" id="ARBA00022801"/>
    </source>
</evidence>
<comment type="caution">
    <text evidence="13">The sequence shown here is derived from an EMBL/GenBank/DDBJ whole genome shotgun (WGS) entry which is preliminary data.</text>
</comment>
<dbReference type="GO" id="GO:0016579">
    <property type="term" value="P:protein deubiquitination"/>
    <property type="evidence" value="ECO:0007669"/>
    <property type="project" value="InterPro"/>
</dbReference>
<keyword evidence="9" id="KW-0804">Transcription</keyword>
<dbReference type="PRINTS" id="PR01233">
    <property type="entry name" value="JOSEPHIN"/>
</dbReference>
<evidence type="ECO:0000256" key="1">
    <source>
        <dbReference type="ARBA" id="ARBA00000707"/>
    </source>
</evidence>
<comment type="catalytic activity">
    <reaction evidence="1">
        <text>Thiol-dependent hydrolysis of ester, thioester, amide, peptide and isopeptide bonds formed by the C-terminal Gly of ubiquitin (a 76-residue protein attached to proteins as an intracellular targeting signal).</text>
        <dbReference type="EC" id="3.4.19.12"/>
    </reaction>
</comment>